<dbReference type="GO" id="GO:0051536">
    <property type="term" value="F:iron-sulfur cluster binding"/>
    <property type="evidence" value="ECO:0007669"/>
    <property type="project" value="UniProtKB-KW"/>
</dbReference>
<reference evidence="8" key="1">
    <citation type="journal article" date="2014" name="Front. Microbiol.">
        <title>High frequency of phylogenetically diverse reductive dehalogenase-homologous genes in deep subseafloor sedimentary metagenomes.</title>
        <authorList>
            <person name="Kawai M."/>
            <person name="Futagami T."/>
            <person name="Toyoda A."/>
            <person name="Takaki Y."/>
            <person name="Nishi S."/>
            <person name="Hori S."/>
            <person name="Arai W."/>
            <person name="Tsubouchi T."/>
            <person name="Morono Y."/>
            <person name="Uchiyama I."/>
            <person name="Ito T."/>
            <person name="Fujiyama A."/>
            <person name="Inagaki F."/>
            <person name="Takami H."/>
        </authorList>
    </citation>
    <scope>NUCLEOTIDE SEQUENCE</scope>
    <source>
        <strain evidence="8">Expedition CK06-06</strain>
    </source>
</reference>
<dbReference type="GO" id="GO:0016829">
    <property type="term" value="F:lyase activity"/>
    <property type="evidence" value="ECO:0007669"/>
    <property type="project" value="UniProtKB-KW"/>
</dbReference>
<dbReference type="InterPro" id="IPR056740">
    <property type="entry name" value="ILV_EDD_C"/>
</dbReference>
<evidence type="ECO:0000259" key="7">
    <source>
        <dbReference type="Pfam" id="PF24877"/>
    </source>
</evidence>
<evidence type="ECO:0000256" key="1">
    <source>
        <dbReference type="ARBA" id="ARBA00006486"/>
    </source>
</evidence>
<dbReference type="SUPFAM" id="SSF52016">
    <property type="entry name" value="LeuD/IlvD-like"/>
    <property type="match status" value="1"/>
</dbReference>
<evidence type="ECO:0000259" key="6">
    <source>
        <dbReference type="Pfam" id="PF00920"/>
    </source>
</evidence>
<proteinExistence type="inferred from homology"/>
<dbReference type="InterPro" id="IPR000581">
    <property type="entry name" value="ILV_EDD_N"/>
</dbReference>
<dbReference type="Pfam" id="PF24877">
    <property type="entry name" value="ILV_EDD_C"/>
    <property type="match status" value="1"/>
</dbReference>
<protein>
    <recommendedName>
        <fullName evidence="9">Dihydroxy-acid dehydratase</fullName>
    </recommendedName>
</protein>
<comment type="similarity">
    <text evidence="1">Belongs to the IlvD/Edd family.</text>
</comment>
<gene>
    <name evidence="8" type="ORF">S01H4_49010</name>
</gene>
<accession>X1DHM5</accession>
<comment type="caution">
    <text evidence="8">The sequence shown here is derived from an EMBL/GenBank/DDBJ whole genome shotgun (WGS) entry which is preliminary data.</text>
</comment>
<keyword evidence="4" id="KW-0411">Iron-sulfur</keyword>
<dbReference type="PANTHER" id="PTHR43183:SF1">
    <property type="entry name" value="HYPOTHETICAL DIHYDROXY-ACID DEHYDRATASE (EUROFUNG)-RELATED"/>
    <property type="match status" value="1"/>
</dbReference>
<evidence type="ECO:0000256" key="3">
    <source>
        <dbReference type="ARBA" id="ARBA00023004"/>
    </source>
</evidence>
<evidence type="ECO:0000256" key="2">
    <source>
        <dbReference type="ARBA" id="ARBA00022723"/>
    </source>
</evidence>
<dbReference type="GO" id="GO:0046872">
    <property type="term" value="F:metal ion binding"/>
    <property type="evidence" value="ECO:0007669"/>
    <property type="project" value="UniProtKB-KW"/>
</dbReference>
<sequence>MGTANTMQIIAEALGLALPGSSTVPAVYAEKLRFAKRTGRRIVEMVKNDLKPSEIITRASLLNAIIVELAIAGSTNAVMHLISFAREMEIDIGLDDFDRLSRKVPVISRVIPTGRATVVDLHNAGGVPAIMGELSSMLDVGAVTVSGETVAEIIKDAGSTDTAVLTTIKDPVFPSGGIIVLKGTLAPLGAICRITTIPGNRMTHQGPARIFHSDEDAYHAVTTEKIEPGDVIIIRYEGPRGAPGMREMMMTTDALVVWGSRT</sequence>
<dbReference type="EMBL" id="BART01027672">
    <property type="protein sequence ID" value="GAG95926.1"/>
    <property type="molecule type" value="Genomic_DNA"/>
</dbReference>
<dbReference type="InterPro" id="IPR037237">
    <property type="entry name" value="IlvD/EDD_N"/>
</dbReference>
<dbReference type="Gene3D" id="3.50.30.80">
    <property type="entry name" value="IlvD/EDD C-terminal domain-like"/>
    <property type="match status" value="1"/>
</dbReference>
<keyword evidence="2" id="KW-0479">Metal-binding</keyword>
<feature type="domain" description="Dihydroxy-acid/6-phosphogluconate dehydratase C-terminal" evidence="7">
    <location>
        <begin position="164"/>
        <end position="257"/>
    </location>
</feature>
<evidence type="ECO:0000256" key="5">
    <source>
        <dbReference type="ARBA" id="ARBA00023239"/>
    </source>
</evidence>
<dbReference type="Pfam" id="PF00920">
    <property type="entry name" value="ILVD_EDD_N"/>
    <property type="match status" value="1"/>
</dbReference>
<dbReference type="PANTHER" id="PTHR43183">
    <property type="entry name" value="HYPOTHETICAL DIHYDROXYACID DEHYDRATASE (EUROFUNG)-RELATED"/>
    <property type="match status" value="1"/>
</dbReference>
<evidence type="ECO:0000256" key="4">
    <source>
        <dbReference type="ARBA" id="ARBA00023014"/>
    </source>
</evidence>
<feature type="domain" description="Dihydroxy-acid/6-phosphogluconate dehydratase N-terminal" evidence="6">
    <location>
        <begin position="1"/>
        <end position="152"/>
    </location>
</feature>
<feature type="non-terminal residue" evidence="8">
    <location>
        <position position="262"/>
    </location>
</feature>
<dbReference type="InterPro" id="IPR052352">
    <property type="entry name" value="Sugar_Degrad_Dehydratases"/>
</dbReference>
<keyword evidence="3" id="KW-0408">Iron</keyword>
<evidence type="ECO:0008006" key="9">
    <source>
        <dbReference type="Google" id="ProtNLM"/>
    </source>
</evidence>
<dbReference type="InterPro" id="IPR042096">
    <property type="entry name" value="Dihydro-acid_dehy_C"/>
</dbReference>
<keyword evidence="5" id="KW-0456">Lyase</keyword>
<dbReference type="AlphaFoldDB" id="X1DHM5"/>
<dbReference type="SUPFAM" id="SSF143975">
    <property type="entry name" value="IlvD/EDD N-terminal domain-like"/>
    <property type="match status" value="1"/>
</dbReference>
<evidence type="ECO:0000313" key="8">
    <source>
        <dbReference type="EMBL" id="GAG95926.1"/>
    </source>
</evidence>
<organism evidence="8">
    <name type="scientific">marine sediment metagenome</name>
    <dbReference type="NCBI Taxonomy" id="412755"/>
    <lineage>
        <taxon>unclassified sequences</taxon>
        <taxon>metagenomes</taxon>
        <taxon>ecological metagenomes</taxon>
    </lineage>
</organism>
<name>X1DHM5_9ZZZZ</name>